<dbReference type="Proteomes" id="UP000830198">
    <property type="component" value="Chromosome"/>
</dbReference>
<feature type="binding site" evidence="7">
    <location>
        <position position="108"/>
    </location>
    <ligand>
        <name>S-adenosyl-L-methionine</name>
        <dbReference type="ChEBI" id="CHEBI:59789"/>
    </ligand>
</feature>
<feature type="binding site" evidence="7">
    <location>
        <position position="133"/>
    </location>
    <ligand>
        <name>S-adenosyl-L-methionine</name>
        <dbReference type="ChEBI" id="CHEBI:59789"/>
    </ligand>
</feature>
<evidence type="ECO:0000256" key="5">
    <source>
        <dbReference type="ARBA" id="ARBA00022691"/>
    </source>
</evidence>
<keyword evidence="6 7" id="KW-0819">tRNA processing</keyword>
<comment type="pathway">
    <text evidence="7">tRNA modification; N(7)-methylguanine-tRNA biosynthesis.</text>
</comment>
<dbReference type="PANTHER" id="PTHR23417">
    <property type="entry name" value="3-DEOXY-D-MANNO-OCTULOSONIC-ACID TRANSFERASE/TRNA GUANINE-N 7 - -METHYLTRANSFERASE"/>
    <property type="match status" value="1"/>
</dbReference>
<feature type="binding site" evidence="7">
    <location>
        <position position="218"/>
    </location>
    <ligand>
        <name>substrate</name>
    </ligand>
</feature>
<evidence type="ECO:0000256" key="6">
    <source>
        <dbReference type="ARBA" id="ARBA00022694"/>
    </source>
</evidence>
<gene>
    <name evidence="7 8" type="primary">trmB</name>
    <name evidence="8" type="ORF">MYF79_05025</name>
</gene>
<dbReference type="RefSeq" id="WP_247812836.1">
    <property type="nucleotide sequence ID" value="NZ_CP095855.1"/>
</dbReference>
<keyword evidence="9" id="KW-1185">Reference proteome</keyword>
<dbReference type="InterPro" id="IPR003358">
    <property type="entry name" value="tRNA_(Gua-N-7)_MeTrfase_Trmb"/>
</dbReference>
<accession>A0ABY4I6B8</accession>
<keyword evidence="5 7" id="KW-0949">S-adenosyl-L-methionine</keyword>
<dbReference type="SUPFAM" id="SSF53335">
    <property type="entry name" value="S-adenosyl-L-methionine-dependent methyltransferases"/>
    <property type="match status" value="1"/>
</dbReference>
<dbReference type="EMBL" id="CP095855">
    <property type="protein sequence ID" value="UPK70658.1"/>
    <property type="molecule type" value="Genomic_DNA"/>
</dbReference>
<comment type="caution">
    <text evidence="7">Lacks conserved residue(s) required for the propagation of feature annotation.</text>
</comment>
<comment type="similarity">
    <text evidence="7">Belongs to the class I-like SAM-binding methyltransferase superfamily. TrmB family.</text>
</comment>
<evidence type="ECO:0000313" key="8">
    <source>
        <dbReference type="EMBL" id="UPK70658.1"/>
    </source>
</evidence>
<evidence type="ECO:0000256" key="1">
    <source>
        <dbReference type="ARBA" id="ARBA00000142"/>
    </source>
</evidence>
<organism evidence="8 9">
    <name type="scientific">Chitinophaga filiformis</name>
    <name type="common">Myxococcus filiformis</name>
    <name type="synonym">Flexibacter filiformis</name>
    <dbReference type="NCBI Taxonomy" id="104663"/>
    <lineage>
        <taxon>Bacteria</taxon>
        <taxon>Pseudomonadati</taxon>
        <taxon>Bacteroidota</taxon>
        <taxon>Chitinophagia</taxon>
        <taxon>Chitinophagales</taxon>
        <taxon>Chitinophagaceae</taxon>
        <taxon>Chitinophaga</taxon>
    </lineage>
</organism>
<dbReference type="InterPro" id="IPR029063">
    <property type="entry name" value="SAM-dependent_MTases_sf"/>
</dbReference>
<evidence type="ECO:0000256" key="7">
    <source>
        <dbReference type="HAMAP-Rule" id="MF_01057"/>
    </source>
</evidence>
<dbReference type="NCBIfam" id="NF001080">
    <property type="entry name" value="PRK00121.2-2"/>
    <property type="match status" value="1"/>
</dbReference>
<dbReference type="EC" id="2.1.1.33" evidence="7"/>
<evidence type="ECO:0000256" key="3">
    <source>
        <dbReference type="ARBA" id="ARBA00022603"/>
    </source>
</evidence>
<evidence type="ECO:0000256" key="4">
    <source>
        <dbReference type="ARBA" id="ARBA00022679"/>
    </source>
</evidence>
<name>A0ABY4I6B8_CHIFI</name>
<protein>
    <recommendedName>
        <fullName evidence="7">tRNA (guanine-N(7)-)-methyltransferase</fullName>
        <ecNumber evidence="7">2.1.1.33</ecNumber>
    </recommendedName>
    <alternativeName>
        <fullName evidence="7">tRNA (guanine(46)-N(7))-methyltransferase</fullName>
    </alternativeName>
    <alternativeName>
        <fullName evidence="7">tRNA(m7G46)-methyltransferase</fullName>
    </alternativeName>
</protein>
<dbReference type="PROSITE" id="PS51625">
    <property type="entry name" value="SAM_MT_TRMB"/>
    <property type="match status" value="1"/>
</dbReference>
<dbReference type="PANTHER" id="PTHR23417:SF14">
    <property type="entry name" value="PENTACOTRIPEPTIDE-REPEAT REGION OF PRORP DOMAIN-CONTAINING PROTEIN"/>
    <property type="match status" value="1"/>
</dbReference>
<evidence type="ECO:0000256" key="2">
    <source>
        <dbReference type="ARBA" id="ARBA00003015"/>
    </source>
</evidence>
<dbReference type="HAMAP" id="MF_01057">
    <property type="entry name" value="tRNA_methyltr_TrmB"/>
    <property type="match status" value="1"/>
</dbReference>
<evidence type="ECO:0000313" key="9">
    <source>
        <dbReference type="Proteomes" id="UP000830198"/>
    </source>
</evidence>
<reference evidence="8 9" key="1">
    <citation type="submission" date="2022-04" db="EMBL/GenBank/DDBJ databases">
        <title>The arsenic-methylating capacity of Chitinophaga filiformis YT5 during chitin decomposition.</title>
        <authorList>
            <person name="Chen G."/>
            <person name="Liang Y."/>
        </authorList>
    </citation>
    <scope>NUCLEOTIDE SEQUENCE [LARGE SCALE GENOMIC DNA]</scope>
    <source>
        <strain evidence="8 9">YT5</strain>
    </source>
</reference>
<dbReference type="InterPro" id="IPR055361">
    <property type="entry name" value="tRNA_methyltr_TrmB_bact"/>
</dbReference>
<dbReference type="Pfam" id="PF02390">
    <property type="entry name" value="Methyltransf_4"/>
    <property type="match status" value="1"/>
</dbReference>
<comment type="catalytic activity">
    <reaction evidence="1 7">
        <text>guanosine(46) in tRNA + S-adenosyl-L-methionine = N(7)-methylguanosine(46) in tRNA + S-adenosyl-L-homocysteine</text>
        <dbReference type="Rhea" id="RHEA:42708"/>
        <dbReference type="Rhea" id="RHEA-COMP:10188"/>
        <dbReference type="Rhea" id="RHEA-COMP:10189"/>
        <dbReference type="ChEBI" id="CHEBI:57856"/>
        <dbReference type="ChEBI" id="CHEBI:59789"/>
        <dbReference type="ChEBI" id="CHEBI:74269"/>
        <dbReference type="ChEBI" id="CHEBI:74480"/>
        <dbReference type="EC" id="2.1.1.33"/>
    </reaction>
</comment>
<dbReference type="Gene3D" id="3.40.50.150">
    <property type="entry name" value="Vaccinia Virus protein VP39"/>
    <property type="match status" value="1"/>
</dbReference>
<keyword evidence="3 7" id="KW-0489">Methyltransferase</keyword>
<sequence length="301" mass="34223">MNRCNNRWEGMPGLYASPDGDLIPLLYLLLCPVPAWVTEERTEQQVKWFPVPGDFRASGENIIFAAMGQKKLQRFAEIETFPNVLIYPEGMPGKWHTFFRNSHPLTLELACGKGDYTLGLARRFPERNFLGVDLKGNRIWRGAKTALEEPIPNAGFLRTQIDKLANYFAPGEISEIWITFPDPFLRNSKSKKRLTHPRFLQLYQPLLAKDGTINLKTDSAELYAFTQEVIAASGCTLVEDIPDIYAMTEVPALLQIKTFYEGMHLEDGRTIRYLKFRLPEAPLDWRAIKLPSDAEAVEGGD</sequence>
<proteinExistence type="inferred from homology"/>
<dbReference type="GO" id="GO:0008176">
    <property type="term" value="F:tRNA (guanine(46)-N7)-methyltransferase activity"/>
    <property type="evidence" value="ECO:0007669"/>
    <property type="project" value="UniProtKB-EC"/>
</dbReference>
<feature type="binding site" evidence="7">
    <location>
        <begin position="258"/>
        <end position="261"/>
    </location>
    <ligand>
        <name>substrate</name>
    </ligand>
</feature>
<feature type="binding site" evidence="7">
    <location>
        <position position="182"/>
    </location>
    <ligand>
        <name>S-adenosyl-L-methionine</name>
        <dbReference type="ChEBI" id="CHEBI:59789"/>
    </ligand>
</feature>
<keyword evidence="4 7" id="KW-0808">Transferase</keyword>
<comment type="function">
    <text evidence="2 7">Catalyzes the formation of N(7)-methylguanine at position 46 (m7G46) in tRNA.</text>
</comment>